<organism evidence="4 5">
    <name type="scientific">Rhodopila globiformis</name>
    <name type="common">Rhodopseudomonas globiformis</name>
    <dbReference type="NCBI Taxonomy" id="1071"/>
    <lineage>
        <taxon>Bacteria</taxon>
        <taxon>Pseudomonadati</taxon>
        <taxon>Pseudomonadota</taxon>
        <taxon>Alphaproteobacteria</taxon>
        <taxon>Acetobacterales</taxon>
        <taxon>Acetobacteraceae</taxon>
        <taxon>Rhodopila</taxon>
    </lineage>
</organism>
<dbReference type="CDD" id="cd00882">
    <property type="entry name" value="Ras_like_GTPase"/>
    <property type="match status" value="1"/>
</dbReference>
<protein>
    <recommendedName>
        <fullName evidence="3">G domain-containing protein</fullName>
    </recommendedName>
</protein>
<feature type="transmembrane region" description="Helical" evidence="1">
    <location>
        <begin position="354"/>
        <end position="376"/>
    </location>
</feature>
<dbReference type="SUPFAM" id="SSF52540">
    <property type="entry name" value="P-loop containing nucleoside triphosphate hydrolases"/>
    <property type="match status" value="1"/>
</dbReference>
<dbReference type="RefSeq" id="WP_104520507.1">
    <property type="nucleotide sequence ID" value="NZ_NHRY01000214.1"/>
</dbReference>
<dbReference type="GO" id="GO:0005525">
    <property type="term" value="F:GTP binding"/>
    <property type="evidence" value="ECO:0007669"/>
    <property type="project" value="InterPro"/>
</dbReference>
<proteinExistence type="predicted"/>
<feature type="domain" description="G" evidence="3">
    <location>
        <begin position="51"/>
        <end position="145"/>
    </location>
</feature>
<keyword evidence="1" id="KW-0472">Membrane</keyword>
<comment type="caution">
    <text evidence="4">The sequence shown here is derived from an EMBL/GenBank/DDBJ whole genome shotgun (WGS) entry which is preliminary data.</text>
</comment>
<dbReference type="AlphaFoldDB" id="A0A2S6N6W9"/>
<feature type="transmembrane region" description="Helical" evidence="1">
    <location>
        <begin position="272"/>
        <end position="296"/>
    </location>
</feature>
<evidence type="ECO:0000259" key="3">
    <source>
        <dbReference type="Pfam" id="PF01926"/>
    </source>
</evidence>
<reference evidence="4 5" key="1">
    <citation type="journal article" date="2018" name="Arch. Microbiol.">
        <title>New insights into the metabolic potential of the phototrophic purple bacterium Rhodopila globiformis DSM 161(T) from its draft genome sequence and evidence for a vanadium-dependent nitrogenase.</title>
        <authorList>
            <person name="Imhoff J.F."/>
            <person name="Rahn T."/>
            <person name="Kunzel S."/>
            <person name="Neulinger S.C."/>
        </authorList>
    </citation>
    <scope>NUCLEOTIDE SEQUENCE [LARGE SCALE GENOMIC DNA]</scope>
    <source>
        <strain evidence="4 5">DSM 161</strain>
    </source>
</reference>
<evidence type="ECO:0000313" key="4">
    <source>
        <dbReference type="EMBL" id="PPQ30358.1"/>
    </source>
</evidence>
<dbReference type="InterPro" id="IPR006073">
    <property type="entry name" value="GTP-bd"/>
</dbReference>
<dbReference type="Proteomes" id="UP000239724">
    <property type="component" value="Unassembled WGS sequence"/>
</dbReference>
<evidence type="ECO:0000313" key="5">
    <source>
        <dbReference type="Proteomes" id="UP000239724"/>
    </source>
</evidence>
<feature type="chain" id="PRO_5015752571" description="G domain-containing protein" evidence="2">
    <location>
        <begin position="36"/>
        <end position="413"/>
    </location>
</feature>
<dbReference type="Pfam" id="PF01926">
    <property type="entry name" value="MMR_HSR1"/>
    <property type="match status" value="1"/>
</dbReference>
<name>A0A2S6N6W9_RHOGL</name>
<keyword evidence="1" id="KW-0812">Transmembrane</keyword>
<sequence length="413" mass="43918">MQRPVTWWGRARNAASAWYSWSAAAVAASAASARAADEVRARALQTAPIIWMLGKVQSGKSSIVQRLTGATEAEVGEGFRPMTRTARIFDFPPEAPVLRFLDTRGLGEIDYNPAEDLAACEAKAELLLVVIRAGDPAQEAVLEAVRAIRARHPTWPVVVAQTWLHGMYPHPPAHLEPYPFAEGSADRRIPDPLARALAHQRTLFAGLKGSGPVLFVPLDFTRPDDGLDPADYGLDALLAALFEALPQAVMARIEALRADQGNRTAAEARSTILGYSVAAGAVDALPIVAIAAVPAVQGAMLRTLGLRFGVEWSRADIASLLGALGTAALVRQGVGFAVRQGVKLVPVYGQTAGAIAASLSSFAFTYGLGYAACVYLKARQGGGTATDREIKEAYRVALAQAFEIFKASREPPK</sequence>
<keyword evidence="2" id="KW-0732">Signal</keyword>
<evidence type="ECO:0000256" key="1">
    <source>
        <dbReference type="SAM" id="Phobius"/>
    </source>
</evidence>
<accession>A0A2S6N6W9</accession>
<gene>
    <name evidence="4" type="ORF">CCS01_19585</name>
</gene>
<dbReference type="InterPro" id="IPR027417">
    <property type="entry name" value="P-loop_NTPase"/>
</dbReference>
<keyword evidence="5" id="KW-1185">Reference proteome</keyword>
<keyword evidence="1" id="KW-1133">Transmembrane helix</keyword>
<dbReference type="OrthoDB" id="417988at2"/>
<dbReference type="EMBL" id="NHRY01000214">
    <property type="protein sequence ID" value="PPQ30358.1"/>
    <property type="molecule type" value="Genomic_DNA"/>
</dbReference>
<dbReference type="Gene3D" id="3.40.50.300">
    <property type="entry name" value="P-loop containing nucleotide triphosphate hydrolases"/>
    <property type="match status" value="1"/>
</dbReference>
<evidence type="ECO:0000256" key="2">
    <source>
        <dbReference type="SAM" id="SignalP"/>
    </source>
</evidence>
<feature type="signal peptide" evidence="2">
    <location>
        <begin position="1"/>
        <end position="35"/>
    </location>
</feature>